<sequence>MAFIVASAQLQRDDSSGHKSYSLLNFSVPAWTLQGQQDLGSFDVLNGTPPRITRGADGRLRPQPAEIDPAAELRAELNQHAGGATMTFATPLATSANTVLIGYTASQDAHGAAYALLHRTQRSIVQIEGVPGSDPEPALTLAPGGQFVLHSVRAFNYKQGSRQLTTTGELKLYGADGRLVSQQTDERVAGDWHPIALTPQGLAVYTDRHGNYRFVSLGHMFGVEPVQDPNTDDLDGTRPGVIYAGG</sequence>
<keyword evidence="2" id="KW-1185">Reference proteome</keyword>
<gene>
    <name evidence="1" type="ORF">CBY09_04060</name>
</gene>
<dbReference type="EMBL" id="NOIG01000004">
    <property type="protein sequence ID" value="OYD51023.1"/>
    <property type="molecule type" value="Genomic_DNA"/>
</dbReference>
<reference evidence="1 2" key="1">
    <citation type="submission" date="2017-07" db="EMBL/GenBank/DDBJ databases">
        <title>Acidovorax KNDSW TSA 6 genome sequence and assembly.</title>
        <authorList>
            <person name="Mayilraj S."/>
        </authorList>
    </citation>
    <scope>NUCLEOTIDE SEQUENCE [LARGE SCALE GENOMIC DNA]</scope>
    <source>
        <strain evidence="1 2">KNDSW-TSA6</strain>
    </source>
</reference>
<evidence type="ECO:0000313" key="2">
    <source>
        <dbReference type="Proteomes" id="UP000215441"/>
    </source>
</evidence>
<dbReference type="Proteomes" id="UP000215441">
    <property type="component" value="Unassembled WGS sequence"/>
</dbReference>
<accession>A0A235EQI0</accession>
<proteinExistence type="predicted"/>
<dbReference type="AlphaFoldDB" id="A0A235EQI0"/>
<comment type="caution">
    <text evidence="1">The sequence shown here is derived from an EMBL/GenBank/DDBJ whole genome shotgun (WGS) entry which is preliminary data.</text>
</comment>
<protein>
    <submittedName>
        <fullName evidence="1">Uncharacterized protein</fullName>
    </submittedName>
</protein>
<name>A0A235EQI0_9BURK</name>
<evidence type="ECO:0000313" key="1">
    <source>
        <dbReference type="EMBL" id="OYD51023.1"/>
    </source>
</evidence>
<organism evidence="1 2">
    <name type="scientific">Acidovorax kalamii</name>
    <dbReference type="NCBI Taxonomy" id="2004485"/>
    <lineage>
        <taxon>Bacteria</taxon>
        <taxon>Pseudomonadati</taxon>
        <taxon>Pseudomonadota</taxon>
        <taxon>Betaproteobacteria</taxon>
        <taxon>Burkholderiales</taxon>
        <taxon>Comamonadaceae</taxon>
        <taxon>Acidovorax</taxon>
    </lineage>
</organism>